<evidence type="ECO:0000313" key="5">
    <source>
        <dbReference type="Proteomes" id="UP001221757"/>
    </source>
</evidence>
<keyword evidence="2" id="KW-1133">Transmembrane helix</keyword>
<dbReference type="AlphaFoldDB" id="A0AAD7CYJ8"/>
<sequence>MEHHPTQPSNDTGGTQNIPETKHEGSGSKEPANLIMLTLQECFHNLNQNNKEQTDRLHAALEALGPKAPVVDQTTAFWNAYKTVADEFDKEFFQKYSTDLDTALIFAGLFSAVSSAFIIQIQPELQPDPMDTNQALMRLLIHNINGSIFSDADISIPEWNGPPTIIVWVEILLYLSLICTLLSALLAVLGKQSLMYYGSAGDRGSIEQRGVQRQRKLDGLHKWRFDPSMQLFPLLLQFSLLIFATALSLYLWTIQHSIAGVLVGSTSLGISAYAFLIVSALSSPDSPFQTPLTTFISDRNRIRKLKGAVPVTTQGVLDWGRKLYDCIRPSGEHPQIVPENLSTSESGESENILDFYNNHSPEPSVALPAVLWVCETSTDSQLITNAVSMIVEMQWPLRINFDLTQTSLRLADAFMQCIEIDQLQLKIRDGAIQRAISCGQAYTILAILQKQDIIRQPYFLSNPEASLTPDADDKSVNTRKMRSMLQAFEGSAHCFCGITPSWLDWLFRVFPHIIHTISSCSKPEQLEIFLDNFDRHKILRVDISLFSNYLFFINSFFVPPDSRFAVLMNKSHIYLELLSQHFDVLSSSTIRIRQSLLELLDISKVYRFCSIIPRHSDGYCDAILSALSFARVEDRIHCFITDNKETLTFNVTWIYDALERIHLNPDAEWNVDTISAIGDLLQALYHLPLEKPTEAALRVILKSLASSSAELSELAFLILHRGVALGEKDKWGHGGDGGLRLTMQASSMWSVLGVVSLQKGVRFSGKYIEIGLVLSDITGWEAVLREELSTSVTGFFGSWNWSNAPEYSSLLRQIQNLDSGYTFKHHNERALGTTFMALSKAWDDFDHTDPRLSNFDRLICATTLAAFRDTYPGNCRLEDNGISLSSQFMDAFSRPLVLALCDAARRIRTEMTANADNSLGSLSETKSVLDAAAQILNKVGCEIPGRIGVGKGSEYWEMLYEEVQAKLKALQGKMYFITSGTDH</sequence>
<evidence type="ECO:0000256" key="1">
    <source>
        <dbReference type="SAM" id="MobiDB-lite"/>
    </source>
</evidence>
<organism evidence="4 5">
    <name type="scientific">Mycena rosella</name>
    <name type="common">Pink bonnet</name>
    <name type="synonym">Agaricus rosellus</name>
    <dbReference type="NCBI Taxonomy" id="1033263"/>
    <lineage>
        <taxon>Eukaryota</taxon>
        <taxon>Fungi</taxon>
        <taxon>Dikarya</taxon>
        <taxon>Basidiomycota</taxon>
        <taxon>Agaricomycotina</taxon>
        <taxon>Agaricomycetes</taxon>
        <taxon>Agaricomycetidae</taxon>
        <taxon>Agaricales</taxon>
        <taxon>Marasmiineae</taxon>
        <taxon>Mycenaceae</taxon>
        <taxon>Mycena</taxon>
    </lineage>
</organism>
<dbReference type="Pfam" id="PF20153">
    <property type="entry name" value="DUF6535"/>
    <property type="match status" value="1"/>
</dbReference>
<name>A0AAD7CYJ8_MYCRO</name>
<dbReference type="Proteomes" id="UP001221757">
    <property type="component" value="Unassembled WGS sequence"/>
</dbReference>
<evidence type="ECO:0000259" key="3">
    <source>
        <dbReference type="Pfam" id="PF20153"/>
    </source>
</evidence>
<accession>A0AAD7CYJ8</accession>
<protein>
    <recommendedName>
        <fullName evidence="3">DUF6535 domain-containing protein</fullName>
    </recommendedName>
</protein>
<feature type="transmembrane region" description="Helical" evidence="2">
    <location>
        <begin position="258"/>
        <end position="281"/>
    </location>
</feature>
<gene>
    <name evidence="4" type="ORF">B0H17DRAFT_1335591</name>
</gene>
<feature type="domain" description="DUF6535" evidence="3">
    <location>
        <begin position="78"/>
        <end position="253"/>
    </location>
</feature>
<feature type="transmembrane region" description="Helical" evidence="2">
    <location>
        <begin position="231"/>
        <end position="252"/>
    </location>
</feature>
<keyword evidence="5" id="KW-1185">Reference proteome</keyword>
<feature type="compositionally biased region" description="Polar residues" evidence="1">
    <location>
        <begin position="1"/>
        <end position="19"/>
    </location>
</feature>
<dbReference type="EMBL" id="JARKIE010000181">
    <property type="protein sequence ID" value="KAJ7670351.1"/>
    <property type="molecule type" value="Genomic_DNA"/>
</dbReference>
<feature type="transmembrane region" description="Helical" evidence="2">
    <location>
        <begin position="165"/>
        <end position="189"/>
    </location>
</feature>
<proteinExistence type="predicted"/>
<feature type="region of interest" description="Disordered" evidence="1">
    <location>
        <begin position="1"/>
        <end position="29"/>
    </location>
</feature>
<keyword evidence="2" id="KW-0812">Transmembrane</keyword>
<comment type="caution">
    <text evidence="4">The sequence shown here is derived from an EMBL/GenBank/DDBJ whole genome shotgun (WGS) entry which is preliminary data.</text>
</comment>
<dbReference type="InterPro" id="IPR045338">
    <property type="entry name" value="DUF6535"/>
</dbReference>
<keyword evidence="2" id="KW-0472">Membrane</keyword>
<reference evidence="4" key="1">
    <citation type="submission" date="2023-03" db="EMBL/GenBank/DDBJ databases">
        <title>Massive genome expansion in bonnet fungi (Mycena s.s.) driven by repeated elements and novel gene families across ecological guilds.</title>
        <authorList>
            <consortium name="Lawrence Berkeley National Laboratory"/>
            <person name="Harder C.B."/>
            <person name="Miyauchi S."/>
            <person name="Viragh M."/>
            <person name="Kuo A."/>
            <person name="Thoen E."/>
            <person name="Andreopoulos B."/>
            <person name="Lu D."/>
            <person name="Skrede I."/>
            <person name="Drula E."/>
            <person name="Henrissat B."/>
            <person name="Morin E."/>
            <person name="Kohler A."/>
            <person name="Barry K."/>
            <person name="LaButti K."/>
            <person name="Morin E."/>
            <person name="Salamov A."/>
            <person name="Lipzen A."/>
            <person name="Mereny Z."/>
            <person name="Hegedus B."/>
            <person name="Baldrian P."/>
            <person name="Stursova M."/>
            <person name="Weitz H."/>
            <person name="Taylor A."/>
            <person name="Grigoriev I.V."/>
            <person name="Nagy L.G."/>
            <person name="Martin F."/>
            <person name="Kauserud H."/>
        </authorList>
    </citation>
    <scope>NUCLEOTIDE SEQUENCE</scope>
    <source>
        <strain evidence="4">CBHHK067</strain>
    </source>
</reference>
<evidence type="ECO:0000313" key="4">
    <source>
        <dbReference type="EMBL" id="KAJ7670351.1"/>
    </source>
</evidence>
<evidence type="ECO:0000256" key="2">
    <source>
        <dbReference type="SAM" id="Phobius"/>
    </source>
</evidence>